<name>X1V806_9ZZZZ</name>
<organism evidence="1">
    <name type="scientific">marine sediment metagenome</name>
    <dbReference type="NCBI Taxonomy" id="412755"/>
    <lineage>
        <taxon>unclassified sequences</taxon>
        <taxon>metagenomes</taxon>
        <taxon>ecological metagenomes</taxon>
    </lineage>
</organism>
<accession>X1V806</accession>
<comment type="caution">
    <text evidence="1">The sequence shown here is derived from an EMBL/GenBank/DDBJ whole genome shotgun (WGS) entry which is preliminary data.</text>
</comment>
<feature type="non-terminal residue" evidence="1">
    <location>
        <position position="34"/>
    </location>
</feature>
<sequence>MVKREENQGPGTEIMVCSEEEIRGDLLKDFNPYI</sequence>
<gene>
    <name evidence="1" type="ORF">S12H4_43554</name>
</gene>
<proteinExistence type="predicted"/>
<reference evidence="1" key="1">
    <citation type="journal article" date="2014" name="Front. Microbiol.">
        <title>High frequency of phylogenetically diverse reductive dehalogenase-homologous genes in deep subseafloor sedimentary metagenomes.</title>
        <authorList>
            <person name="Kawai M."/>
            <person name="Futagami T."/>
            <person name="Toyoda A."/>
            <person name="Takaki Y."/>
            <person name="Nishi S."/>
            <person name="Hori S."/>
            <person name="Arai W."/>
            <person name="Tsubouchi T."/>
            <person name="Morono Y."/>
            <person name="Uchiyama I."/>
            <person name="Ito T."/>
            <person name="Fujiyama A."/>
            <person name="Inagaki F."/>
            <person name="Takami H."/>
        </authorList>
    </citation>
    <scope>NUCLEOTIDE SEQUENCE</scope>
    <source>
        <strain evidence="1">Expedition CK06-06</strain>
    </source>
</reference>
<evidence type="ECO:0000313" key="1">
    <source>
        <dbReference type="EMBL" id="GAJ08796.1"/>
    </source>
</evidence>
<dbReference type="EMBL" id="BARW01026741">
    <property type="protein sequence ID" value="GAJ08796.1"/>
    <property type="molecule type" value="Genomic_DNA"/>
</dbReference>
<protein>
    <submittedName>
        <fullName evidence="1">Uncharacterized protein</fullName>
    </submittedName>
</protein>
<dbReference type="AlphaFoldDB" id="X1V806"/>